<dbReference type="PROSITE" id="PS50110">
    <property type="entry name" value="RESPONSE_REGULATORY"/>
    <property type="match status" value="1"/>
</dbReference>
<evidence type="ECO:0000259" key="1">
    <source>
        <dbReference type="PROSITE" id="PS50110"/>
    </source>
</evidence>
<comment type="caution">
    <text evidence="2">The sequence shown here is derived from an EMBL/GenBank/DDBJ whole genome shotgun (WGS) entry which is preliminary data.</text>
</comment>
<dbReference type="InterPro" id="IPR011006">
    <property type="entry name" value="CheY-like_superfamily"/>
</dbReference>
<dbReference type="Gene3D" id="3.40.50.2300">
    <property type="match status" value="1"/>
</dbReference>
<protein>
    <recommendedName>
        <fullName evidence="1">Response regulatory domain-containing protein</fullName>
    </recommendedName>
</protein>
<reference evidence="2" key="2">
    <citation type="journal article" date="2014" name="ISME J.">
        <title>Microbial stratification in low pH oxic and suboxic macroscopic growths along an acid mine drainage.</title>
        <authorList>
            <person name="Mendez-Garcia C."/>
            <person name="Mesa V."/>
            <person name="Sprenger R.R."/>
            <person name="Richter M."/>
            <person name="Diez M.S."/>
            <person name="Solano J."/>
            <person name="Bargiela R."/>
            <person name="Golyshina O.V."/>
            <person name="Manteca A."/>
            <person name="Ramos J.L."/>
            <person name="Gallego J.R."/>
            <person name="Llorente I."/>
            <person name="Martins Dos Santos V.A."/>
            <person name="Jensen O.N."/>
            <person name="Pelaez A.I."/>
            <person name="Sanchez J."/>
            <person name="Ferrer M."/>
        </authorList>
    </citation>
    <scope>NUCLEOTIDE SEQUENCE</scope>
</reference>
<organism evidence="2">
    <name type="scientific">mine drainage metagenome</name>
    <dbReference type="NCBI Taxonomy" id="410659"/>
    <lineage>
        <taxon>unclassified sequences</taxon>
        <taxon>metagenomes</taxon>
        <taxon>ecological metagenomes</taxon>
    </lineage>
</organism>
<feature type="domain" description="Response regulatory" evidence="1">
    <location>
        <begin position="5"/>
        <end position="39"/>
    </location>
</feature>
<feature type="non-terminal residue" evidence="2">
    <location>
        <position position="39"/>
    </location>
</feature>
<proteinExistence type="predicted"/>
<gene>
    <name evidence="2" type="ORF">B1A_11966</name>
</gene>
<reference evidence="2" key="1">
    <citation type="submission" date="2013-08" db="EMBL/GenBank/DDBJ databases">
        <authorList>
            <person name="Mendez C."/>
            <person name="Richter M."/>
            <person name="Ferrer M."/>
            <person name="Sanchez J."/>
        </authorList>
    </citation>
    <scope>NUCLEOTIDE SEQUENCE</scope>
</reference>
<evidence type="ECO:0000313" key="2">
    <source>
        <dbReference type="EMBL" id="EQD54989.1"/>
    </source>
</evidence>
<dbReference type="AlphaFoldDB" id="T1BP16"/>
<accession>T1BP16</accession>
<sequence>MSRPKLLVVDDHANTRAWLKSFLSHVGYDVLEAGTAEKA</sequence>
<dbReference type="GO" id="GO:0000160">
    <property type="term" value="P:phosphorelay signal transduction system"/>
    <property type="evidence" value="ECO:0007669"/>
    <property type="project" value="InterPro"/>
</dbReference>
<dbReference type="InterPro" id="IPR001789">
    <property type="entry name" value="Sig_transdc_resp-reg_receiver"/>
</dbReference>
<dbReference type="SUPFAM" id="SSF52172">
    <property type="entry name" value="CheY-like"/>
    <property type="match status" value="1"/>
</dbReference>
<dbReference type="EMBL" id="AUZX01008627">
    <property type="protein sequence ID" value="EQD54989.1"/>
    <property type="molecule type" value="Genomic_DNA"/>
</dbReference>
<name>T1BP16_9ZZZZ</name>